<reference evidence="1 2" key="1">
    <citation type="submission" date="2020-08" db="EMBL/GenBank/DDBJ databases">
        <title>Plant Genome Project.</title>
        <authorList>
            <person name="Zhang R.-G."/>
        </authorList>
    </citation>
    <scope>NUCLEOTIDE SEQUENCE [LARGE SCALE GENOMIC DNA]</scope>
    <source>
        <tissue evidence="1">Rhizome</tissue>
    </source>
</reference>
<comment type="caution">
    <text evidence="1">The sequence shown here is derived from an EMBL/GenBank/DDBJ whole genome shotgun (WGS) entry which is preliminary data.</text>
</comment>
<proteinExistence type="predicted"/>
<sequence>MQPKQSLSQSTVKPFLPFPLLDSDLSVRNARLASVDDGALLALDRVLLAVLIGEGCDKVGAGVRHSGVEAQAHHEADQSHRVNWCFLYIQIHQKWMRKDETKVDLFSLWLADTSVDALKHSTDQTEFVKLCKRVEYTIRAWYLLQFEDLMQLYSLFDPIHGGQRLKQQNLPSQEIDGLELNFLKCFFQVMKKSNFKLVTDEEMKVAQSGQYLLNLPIKVDESKLDNKLSPMYFKDHPHENLPSFSDKVLFKTFIYNLLLLLQS</sequence>
<keyword evidence="2" id="KW-1185">Reference proteome</keyword>
<dbReference type="EMBL" id="JACMSC010000017">
    <property type="protein sequence ID" value="KAG6480288.1"/>
    <property type="molecule type" value="Genomic_DNA"/>
</dbReference>
<name>A0A8J5F2L6_ZINOF</name>
<organism evidence="1 2">
    <name type="scientific">Zingiber officinale</name>
    <name type="common">Ginger</name>
    <name type="synonym">Amomum zingiber</name>
    <dbReference type="NCBI Taxonomy" id="94328"/>
    <lineage>
        <taxon>Eukaryota</taxon>
        <taxon>Viridiplantae</taxon>
        <taxon>Streptophyta</taxon>
        <taxon>Embryophyta</taxon>
        <taxon>Tracheophyta</taxon>
        <taxon>Spermatophyta</taxon>
        <taxon>Magnoliopsida</taxon>
        <taxon>Liliopsida</taxon>
        <taxon>Zingiberales</taxon>
        <taxon>Zingiberaceae</taxon>
        <taxon>Zingiber</taxon>
    </lineage>
</organism>
<evidence type="ECO:0000313" key="1">
    <source>
        <dbReference type="EMBL" id="KAG6480288.1"/>
    </source>
</evidence>
<dbReference type="PANTHER" id="PTHR33645">
    <property type="entry name" value="AMINOPEPTIDASE (DUF3754)"/>
    <property type="match status" value="1"/>
</dbReference>
<dbReference type="Proteomes" id="UP000734854">
    <property type="component" value="Unassembled WGS sequence"/>
</dbReference>
<dbReference type="PANTHER" id="PTHR33645:SF11">
    <property type="entry name" value="AMINOPEPTIDASE (DUF3754)"/>
    <property type="match status" value="1"/>
</dbReference>
<gene>
    <name evidence="1" type="ORF">ZIOFF_063768</name>
</gene>
<evidence type="ECO:0000313" key="2">
    <source>
        <dbReference type="Proteomes" id="UP000734854"/>
    </source>
</evidence>
<protein>
    <submittedName>
        <fullName evidence="1">Uncharacterized protein</fullName>
    </submittedName>
</protein>
<accession>A0A8J5F2L6</accession>
<dbReference type="AlphaFoldDB" id="A0A8J5F2L6"/>